<evidence type="ECO:0000259" key="9">
    <source>
        <dbReference type="Pfam" id="PF21365"/>
    </source>
</evidence>
<dbReference type="EC" id="3.2.1.20" evidence="3"/>
<dbReference type="SUPFAM" id="SSF51011">
    <property type="entry name" value="Glycosyl hydrolase domain"/>
    <property type="match status" value="1"/>
</dbReference>
<dbReference type="PANTHER" id="PTHR22762:SF95">
    <property type="entry name" value="ALPHA_BETA-GLUCOSIDASE AGDC-RELATED"/>
    <property type="match status" value="1"/>
</dbReference>
<dbReference type="Pfam" id="PF01055">
    <property type="entry name" value="Glyco_hydro_31_2nd"/>
    <property type="match status" value="1"/>
</dbReference>
<evidence type="ECO:0000259" key="8">
    <source>
        <dbReference type="Pfam" id="PF13802"/>
    </source>
</evidence>
<feature type="domain" description="Glycoside hydrolase family 31 N-terminal" evidence="8">
    <location>
        <begin position="99"/>
        <end position="230"/>
    </location>
</feature>
<evidence type="ECO:0000313" key="10">
    <source>
        <dbReference type="EMBL" id="KEY68038.1"/>
    </source>
</evidence>
<dbReference type="CDD" id="cd14752">
    <property type="entry name" value="GH31_N"/>
    <property type="match status" value="1"/>
</dbReference>
<dbReference type="SUPFAM" id="SSF74650">
    <property type="entry name" value="Galactose mutarotase-like"/>
    <property type="match status" value="1"/>
</dbReference>
<evidence type="ECO:0000256" key="4">
    <source>
        <dbReference type="RuleBase" id="RU361185"/>
    </source>
</evidence>
<feature type="signal peptide" evidence="6">
    <location>
        <begin position="1"/>
        <end position="20"/>
    </location>
</feature>
<gene>
    <name evidence="10" type="ORF">S7711_06950</name>
</gene>
<evidence type="ECO:0000256" key="1">
    <source>
        <dbReference type="ARBA" id="ARBA00001657"/>
    </source>
</evidence>
<dbReference type="Proteomes" id="UP000028045">
    <property type="component" value="Unassembled WGS sequence"/>
</dbReference>
<evidence type="ECO:0000256" key="2">
    <source>
        <dbReference type="ARBA" id="ARBA00007806"/>
    </source>
</evidence>
<accession>A0A084ARV9</accession>
<evidence type="ECO:0000256" key="3">
    <source>
        <dbReference type="ARBA" id="ARBA00012741"/>
    </source>
</evidence>
<evidence type="ECO:0000313" key="11">
    <source>
        <dbReference type="Proteomes" id="UP000028045"/>
    </source>
</evidence>
<dbReference type="GO" id="GO:0005975">
    <property type="term" value="P:carbohydrate metabolic process"/>
    <property type="evidence" value="ECO:0007669"/>
    <property type="project" value="InterPro"/>
</dbReference>
<feature type="compositionally biased region" description="Polar residues" evidence="5">
    <location>
        <begin position="480"/>
        <end position="499"/>
    </location>
</feature>
<dbReference type="Pfam" id="PF21365">
    <property type="entry name" value="Glyco_hydro_31_3rd"/>
    <property type="match status" value="1"/>
</dbReference>
<feature type="domain" description="Glycosyl hydrolase family 31 C-terminal" evidence="9">
    <location>
        <begin position="710"/>
        <end position="798"/>
    </location>
</feature>
<dbReference type="Gene3D" id="3.20.20.80">
    <property type="entry name" value="Glycosidases"/>
    <property type="match status" value="1"/>
</dbReference>
<dbReference type="InterPro" id="IPR000322">
    <property type="entry name" value="Glyco_hydro_31_TIM"/>
</dbReference>
<dbReference type="OrthoDB" id="5839090at2759"/>
<feature type="region of interest" description="Disordered" evidence="5">
    <location>
        <begin position="455"/>
        <end position="499"/>
    </location>
</feature>
<organism evidence="10 11">
    <name type="scientific">Stachybotrys chartarum (strain CBS 109288 / IBT 7711)</name>
    <name type="common">Toxic black mold</name>
    <name type="synonym">Stilbospora chartarum</name>
    <dbReference type="NCBI Taxonomy" id="1280523"/>
    <lineage>
        <taxon>Eukaryota</taxon>
        <taxon>Fungi</taxon>
        <taxon>Dikarya</taxon>
        <taxon>Ascomycota</taxon>
        <taxon>Pezizomycotina</taxon>
        <taxon>Sordariomycetes</taxon>
        <taxon>Hypocreomycetidae</taxon>
        <taxon>Hypocreales</taxon>
        <taxon>Stachybotryaceae</taxon>
        <taxon>Stachybotrys</taxon>
    </lineage>
</organism>
<dbReference type="CDD" id="cd06602">
    <property type="entry name" value="GH31_MGAM_SI_GAA"/>
    <property type="match status" value="1"/>
</dbReference>
<dbReference type="InterPro" id="IPR025887">
    <property type="entry name" value="Glyco_hydro_31_N_dom"/>
</dbReference>
<reference evidence="10 11" key="1">
    <citation type="journal article" date="2014" name="BMC Genomics">
        <title>Comparative genome sequencing reveals chemotype-specific gene clusters in the toxigenic black mold Stachybotrys.</title>
        <authorList>
            <person name="Semeiks J."/>
            <person name="Borek D."/>
            <person name="Otwinowski Z."/>
            <person name="Grishin N.V."/>
        </authorList>
    </citation>
    <scope>NUCLEOTIDE SEQUENCE [LARGE SCALE GENOMIC DNA]</scope>
    <source>
        <strain evidence="11">CBS 109288 / IBT 7711</strain>
    </source>
</reference>
<dbReference type="InterPro" id="IPR011013">
    <property type="entry name" value="Gal_mutarotase_sf_dom"/>
</dbReference>
<feature type="chain" id="PRO_5001771263" description="alpha-glucosidase" evidence="6">
    <location>
        <begin position="21"/>
        <end position="896"/>
    </location>
</feature>
<dbReference type="PANTHER" id="PTHR22762">
    <property type="entry name" value="ALPHA-GLUCOSIDASE"/>
    <property type="match status" value="1"/>
</dbReference>
<evidence type="ECO:0000256" key="6">
    <source>
        <dbReference type="SAM" id="SignalP"/>
    </source>
</evidence>
<dbReference type="HOGENOM" id="CLU_000631_11_0_1"/>
<sequence>MRLGLTILRGAAVLCGVANALDADLEVDIDSSPDFAKCRGYSVSSLTQGKWSLEADLDIIGDGCEVYGPDVAKLKLLVEYQTDSRLHVVIQDRKAQRYQVPEQVVPRPESPPPDSDAESLLAFLFTQDPFSFRVVRKDTGETLFDTSGTKLIFERQFLRLRTWLPTDPNLYGLGEHTDPFRLFNKNYVRTFWARDSGGVPYRQNLYGNHPVYFEHRHEGTHGVFLLNSNGMDVVLDRNEAGDHYLEYRTIGGILDFYFLAGPTPIDVAKQYAAVVGTPAMVPYWSLGFQQCKYGYQDWFRVAEVAHNYSAVGLPLEVIWSDIDYMDHRRVFSLDPKRFPVSRMQDLIKYLHGRDQRYIMMVDPAVAEYDYRPYNRGIELDVFLKAPSKSTPFRGVVWPGVTVWPDWFHANASAYWTERFQEMFSPKHGVDIDGAWIDMNEPANFCRYPCKDPDGDAKRLGYPPKPPPEREPPRKIPGFPNSDQGSTTDKRSQSTITYTSGEASELTDVEVINQMFETDHEGDNLLEPPYKIRNRSPSGALSHTTTNTDIKHANGLYHYDTHNLYGTTMSLFTRNAMLSRRPGQRPFVVTRSTFAGAGRYVAKWLGDNASRWDHYRASIAGLLNFASVFQVPMVGSDVCGFIGSTNEKLCARWAMLGAFSPFYRNHADQGSRPQEFYQWPLVTSAARYAVNVRYRLLDYLYTAMYRQSVDGTPAINPMFYIYPKDKKLPRINSQYFYGDCILVSPVLDSESTKVRLYLPDDVFYEFDTHRKIRGRGDWVEYKDVPFDRIPLHVRGGCIVPLRLESANTTTELRKKGFELFVAPGLDGTARGSLYSDDGISLDGGPLRTDIEWEFSGGELKTAVVGGTVGLTEAGVRVDKVTILGEESAEEALGSDEL</sequence>
<protein>
    <recommendedName>
        <fullName evidence="3">alpha-glucosidase</fullName>
        <ecNumber evidence="3">3.2.1.20</ecNumber>
    </recommendedName>
</protein>
<keyword evidence="6" id="KW-0732">Signal</keyword>
<dbReference type="GO" id="GO:0030246">
    <property type="term" value="F:carbohydrate binding"/>
    <property type="evidence" value="ECO:0007669"/>
    <property type="project" value="InterPro"/>
</dbReference>
<dbReference type="SUPFAM" id="SSF51445">
    <property type="entry name" value="(Trans)glycosidases"/>
    <property type="match status" value="1"/>
</dbReference>
<proteinExistence type="inferred from homology"/>
<dbReference type="Pfam" id="PF13802">
    <property type="entry name" value="Gal_mutarotas_2"/>
    <property type="match status" value="1"/>
</dbReference>
<evidence type="ECO:0000259" key="7">
    <source>
        <dbReference type="Pfam" id="PF01055"/>
    </source>
</evidence>
<evidence type="ECO:0000256" key="5">
    <source>
        <dbReference type="SAM" id="MobiDB-lite"/>
    </source>
</evidence>
<dbReference type="Gene3D" id="2.60.40.1760">
    <property type="entry name" value="glycosyl hydrolase (family 31)"/>
    <property type="match status" value="1"/>
</dbReference>
<name>A0A084ARV9_STACB</name>
<comment type="catalytic activity">
    <reaction evidence="1">
        <text>Hydrolysis of terminal, non-reducing (1-&gt;4)-linked alpha-D-glucose residues with release of alpha-D-glucose.</text>
        <dbReference type="EC" id="3.2.1.20"/>
    </reaction>
</comment>
<keyword evidence="4" id="KW-0378">Hydrolase</keyword>
<feature type="domain" description="Glycoside hydrolase family 31 TIM barrel" evidence="7">
    <location>
        <begin position="278"/>
        <end position="702"/>
    </location>
</feature>
<dbReference type="AlphaFoldDB" id="A0A084ARV9"/>
<comment type="similarity">
    <text evidence="2 4">Belongs to the glycosyl hydrolase 31 family.</text>
</comment>
<dbReference type="EMBL" id="KL648592">
    <property type="protein sequence ID" value="KEY68038.1"/>
    <property type="molecule type" value="Genomic_DNA"/>
</dbReference>
<dbReference type="Gene3D" id="2.60.40.1180">
    <property type="entry name" value="Golgi alpha-mannosidase II"/>
    <property type="match status" value="2"/>
</dbReference>
<keyword evidence="4" id="KW-0326">Glycosidase</keyword>
<dbReference type="InterPro" id="IPR017853">
    <property type="entry name" value="GH"/>
</dbReference>
<dbReference type="InterPro" id="IPR048395">
    <property type="entry name" value="Glyco_hydro_31_C"/>
</dbReference>
<keyword evidence="11" id="KW-1185">Reference proteome</keyword>
<dbReference type="GO" id="GO:0004558">
    <property type="term" value="F:alpha-1,4-glucosidase activity"/>
    <property type="evidence" value="ECO:0007669"/>
    <property type="project" value="UniProtKB-EC"/>
</dbReference>
<dbReference type="InterPro" id="IPR013780">
    <property type="entry name" value="Glyco_hydro_b"/>
</dbReference>